<evidence type="ECO:0000256" key="1">
    <source>
        <dbReference type="SAM" id="Phobius"/>
    </source>
</evidence>
<gene>
    <name evidence="2" type="ORF">HH214_11350</name>
</gene>
<feature type="transmembrane region" description="Helical" evidence="1">
    <location>
        <begin position="244"/>
        <end position="267"/>
    </location>
</feature>
<feature type="transmembrane region" description="Helical" evidence="1">
    <location>
        <begin position="12"/>
        <end position="29"/>
    </location>
</feature>
<dbReference type="AlphaFoldDB" id="A0A7L5DZ86"/>
<keyword evidence="1" id="KW-1133">Transmembrane helix</keyword>
<organism evidence="2 3">
    <name type="scientific">Mucilaginibacter robiniae</name>
    <dbReference type="NCBI Taxonomy" id="2728022"/>
    <lineage>
        <taxon>Bacteria</taxon>
        <taxon>Pseudomonadati</taxon>
        <taxon>Bacteroidota</taxon>
        <taxon>Sphingobacteriia</taxon>
        <taxon>Sphingobacteriales</taxon>
        <taxon>Sphingobacteriaceae</taxon>
        <taxon>Mucilaginibacter</taxon>
    </lineage>
</organism>
<keyword evidence="1" id="KW-0812">Transmembrane</keyword>
<feature type="transmembrane region" description="Helical" evidence="1">
    <location>
        <begin position="79"/>
        <end position="100"/>
    </location>
</feature>
<feature type="transmembrane region" description="Helical" evidence="1">
    <location>
        <begin position="288"/>
        <end position="314"/>
    </location>
</feature>
<accession>A0A7L5DZ86</accession>
<evidence type="ECO:0000313" key="2">
    <source>
        <dbReference type="EMBL" id="QJD96422.1"/>
    </source>
</evidence>
<proteinExistence type="predicted"/>
<reference evidence="2 3" key="1">
    <citation type="submission" date="2020-04" db="EMBL/GenBank/DDBJ databases">
        <title>Genome sequencing of novel species.</title>
        <authorList>
            <person name="Heo J."/>
            <person name="Kim S.-J."/>
            <person name="Kim J.-S."/>
            <person name="Hong S.-B."/>
            <person name="Kwon S.-W."/>
        </authorList>
    </citation>
    <scope>NUCLEOTIDE SEQUENCE [LARGE SCALE GENOMIC DNA]</scope>
    <source>
        <strain evidence="2 3">F39-2</strain>
    </source>
</reference>
<feature type="transmembrane region" description="Helical" evidence="1">
    <location>
        <begin position="50"/>
        <end position="67"/>
    </location>
</feature>
<dbReference type="KEGG" id="mrob:HH214_11350"/>
<name>A0A7L5DZ86_9SPHI</name>
<keyword evidence="3" id="KW-1185">Reference proteome</keyword>
<feature type="transmembrane region" description="Helical" evidence="1">
    <location>
        <begin position="121"/>
        <end position="154"/>
    </location>
</feature>
<keyword evidence="1" id="KW-0472">Membrane</keyword>
<feature type="transmembrane region" description="Helical" evidence="1">
    <location>
        <begin position="216"/>
        <end position="238"/>
    </location>
</feature>
<dbReference type="EMBL" id="CP051682">
    <property type="protein sequence ID" value="QJD96422.1"/>
    <property type="molecule type" value="Genomic_DNA"/>
</dbReference>
<feature type="transmembrane region" description="Helical" evidence="1">
    <location>
        <begin position="160"/>
        <end position="182"/>
    </location>
</feature>
<protein>
    <recommendedName>
        <fullName evidence="4">Flippase-like domain-containing protein</fullName>
    </recommendedName>
</protein>
<sequence>MTGTAKKWVSWLVKAVILVLAFTFIYRRLSNNQELKQFTALITTVSRTKAILILTLISLLMIVNYWFEAVKWRYLTSKWAPITLWQSIESVFCGLTLAIFTPNRWGEFGGRVMFLPPRRRIHGVFAMAVGTFGQLVITSVVGSASLLWFIYYFLPVKHWLYIGLLTIGAGFIILMLIFYFNVRWMVSLFNSIPFLKKYHRFFDVMKRYRFPELLRIMGYCLIRFATYSFQYYLIIHLLLPEIPIFKILLLIFSFFFIQSVLPTIDVVDISVRGATADTLFEHVTQQHIVIIAAVALVWLTNIIVPAILGSVFVLKLKFFDNAV</sequence>
<dbReference type="Proteomes" id="UP000503278">
    <property type="component" value="Chromosome"/>
</dbReference>
<evidence type="ECO:0008006" key="4">
    <source>
        <dbReference type="Google" id="ProtNLM"/>
    </source>
</evidence>
<dbReference type="RefSeq" id="WP_169607741.1">
    <property type="nucleotide sequence ID" value="NZ_CP051682.1"/>
</dbReference>
<evidence type="ECO:0000313" key="3">
    <source>
        <dbReference type="Proteomes" id="UP000503278"/>
    </source>
</evidence>